<feature type="region of interest" description="Disordered" evidence="1">
    <location>
        <begin position="307"/>
        <end position="326"/>
    </location>
</feature>
<dbReference type="Proteomes" id="UP000195521">
    <property type="component" value="Unassembled WGS sequence"/>
</dbReference>
<sequence>MKINAYKMGTITVSTYENNGALDINTCLEKYTEILAYIKENFTKSHENLGECRKLNKYIIDKSNELNGCNIGGGLILDLHDDSQIKNIKLKCEKFSEDTSNPAFHEQQDTKLKREEGLSEESKEIESERKHAEEVVSQQKCGKALPVHNILEQQRTGEDGKIQIESYGSTKGQVLPQEQPDVILHAREIGTPEEKSRTKLSEHSGKSGHEVKEPQPLSVSYYQGTSEVDFCQYNTSSHCNLEGKSGDVGVPQANAVKKGFLQSNPHSDNTAVFSTVPMENLRDKHDDIQNAYRQDIITKSCNDLTLSGSTRPADHGDDGPSQKDTDETNVNQIGICLGNSCTLINDTLCPDIANLDSVTTNGVPSDAQCTNYCKPRSEDTDYRNSSNGLISIISNSSKCDASESSDSITPLIDDHGKIQNISMNHNYYFPFEKAIHHTTKNT</sequence>
<feature type="compositionally biased region" description="Basic and acidic residues" evidence="1">
    <location>
        <begin position="312"/>
        <end position="326"/>
    </location>
</feature>
<evidence type="ECO:0000313" key="3">
    <source>
        <dbReference type="Proteomes" id="UP000195521"/>
    </source>
</evidence>
<gene>
    <name evidence="2" type="ORF">PGO_094450</name>
</gene>
<dbReference type="GeneID" id="39747962"/>
<evidence type="ECO:0000256" key="1">
    <source>
        <dbReference type="SAM" id="MobiDB-lite"/>
    </source>
</evidence>
<evidence type="ECO:0000313" key="2">
    <source>
        <dbReference type="EMBL" id="GAW81244.1"/>
    </source>
</evidence>
<evidence type="ECO:0008006" key="4">
    <source>
        <dbReference type="Google" id="ProtNLM"/>
    </source>
</evidence>
<feature type="compositionally biased region" description="Basic and acidic residues" evidence="1">
    <location>
        <begin position="106"/>
        <end position="134"/>
    </location>
</feature>
<dbReference type="AlphaFoldDB" id="A0A1Y1JMI7"/>
<proteinExistence type="predicted"/>
<comment type="caution">
    <text evidence="2">The sequence shown here is derived from an EMBL/GenBank/DDBJ whole genome shotgun (WGS) entry which is preliminary data.</text>
</comment>
<reference evidence="3" key="1">
    <citation type="submission" date="2017-04" db="EMBL/GenBank/DDBJ databases">
        <title>Plasmodium gonderi genome.</title>
        <authorList>
            <person name="Arisue N."/>
            <person name="Honma H."/>
            <person name="Kawai S."/>
            <person name="Tougan T."/>
            <person name="Tanabe K."/>
            <person name="Horii T."/>
        </authorList>
    </citation>
    <scope>NUCLEOTIDE SEQUENCE [LARGE SCALE GENOMIC DNA]</scope>
    <source>
        <strain evidence="3">ATCC 30045</strain>
    </source>
</reference>
<keyword evidence="3" id="KW-1185">Reference proteome</keyword>
<dbReference type="EMBL" id="BDQF01000010">
    <property type="protein sequence ID" value="GAW81244.1"/>
    <property type="molecule type" value="Genomic_DNA"/>
</dbReference>
<feature type="region of interest" description="Disordered" evidence="1">
    <location>
        <begin position="99"/>
        <end position="137"/>
    </location>
</feature>
<feature type="region of interest" description="Disordered" evidence="1">
    <location>
        <begin position="190"/>
        <end position="215"/>
    </location>
</feature>
<organism evidence="2 3">
    <name type="scientific">Plasmodium gonderi</name>
    <dbReference type="NCBI Taxonomy" id="77519"/>
    <lineage>
        <taxon>Eukaryota</taxon>
        <taxon>Sar</taxon>
        <taxon>Alveolata</taxon>
        <taxon>Apicomplexa</taxon>
        <taxon>Aconoidasida</taxon>
        <taxon>Haemosporida</taxon>
        <taxon>Plasmodiidae</taxon>
        <taxon>Plasmodium</taxon>
        <taxon>Plasmodium (Plasmodium)</taxon>
    </lineage>
</organism>
<dbReference type="RefSeq" id="XP_028543833.1">
    <property type="nucleotide sequence ID" value="XM_028688032.1"/>
</dbReference>
<feature type="compositionally biased region" description="Basic and acidic residues" evidence="1">
    <location>
        <begin position="190"/>
        <end position="213"/>
    </location>
</feature>
<name>A0A1Y1JMI7_PLAGO</name>
<accession>A0A1Y1JMI7</accession>
<protein>
    <recommendedName>
        <fullName evidence="4">Variable surface protein</fullName>
    </recommendedName>
</protein>